<dbReference type="PROSITE" id="PS50026">
    <property type="entry name" value="EGF_3"/>
    <property type="match status" value="4"/>
</dbReference>
<dbReference type="PANTHER" id="PTHR24026:SF42">
    <property type="entry name" value="PROTOCADHERIN FAT 1"/>
    <property type="match status" value="1"/>
</dbReference>
<dbReference type="InterPro" id="IPR000152">
    <property type="entry name" value="EGF-type_Asp/Asn_hydroxyl_site"/>
</dbReference>
<feature type="domain" description="Cadherin" evidence="21">
    <location>
        <begin position="3122"/>
        <end position="3224"/>
    </location>
</feature>
<feature type="domain" description="Cadherin" evidence="21">
    <location>
        <begin position="2278"/>
        <end position="2384"/>
    </location>
</feature>
<evidence type="ECO:0000256" key="10">
    <source>
        <dbReference type="ARBA" id="ARBA00022989"/>
    </source>
</evidence>
<dbReference type="FunFam" id="2.10.25.10:FF:000057">
    <property type="entry name" value="protocadherin Fat 1 isoform X2"/>
    <property type="match status" value="1"/>
</dbReference>
<dbReference type="GO" id="GO:0005886">
    <property type="term" value="C:plasma membrane"/>
    <property type="evidence" value="ECO:0007669"/>
    <property type="project" value="UniProtKB-SubCell"/>
</dbReference>
<dbReference type="FunFam" id="2.60.40.60:FF:000026">
    <property type="entry name" value="FAT atypical cadherin 1"/>
    <property type="match status" value="2"/>
</dbReference>
<sequence length="4212" mass="464217">MGSPLVFLPLLLLLLQHFGDGDGSQTLAQTPLQFTQFQYNVTVHENSAAKTYVGHPVKMGIYLTNPLWELRYKIVSGDNENLFKAEEYILGDFCFLRIRTKGGNTAILNREVKDHYTLIVKAVEKNTNTALVSLPENTAIRTSVARVSATDADIGTNGEFYYSFKDRTDMFAIHPTSGAVVLTGRLDYAETKLYELEILAVDRGMKLYGSSGVSSMAKLTVHVEQANGCAPVLTAVTLSPSELDKDPTYAIVTVDDCDQGPNGEIASLSIVAGDLLQQFRTVRSSPGSKEYKVKAVGAIDWDSHPFGYNLTLQAKDKGTPPQFSSVKVIRVTSPQFRAGPVKFEKDVYRAEISEFAPSNTPVVMVKATPSYSHLRYVFKSTPGKAKFSLNHNTGLISILEPIKRQQASHFELEVTTSDRRASTRVLVKVLSANSNPPEFTQTAYKASFDENVPIGTTVMSVSAVDPDEGENGYVTYSIANLNHVPFIINHFTGAVSTSEDLDYELMPRVYTLRIRASDWGLPYRREVEVLATVTLSNLNDNTPLFEKINCEGTIPRDLGVGEQIATVSAIDADELQLVRYQIEAGNDLDLFSLNPNSGVLSLKRSLLDGLGTRVSFHSLRITATDGENFATPSYINLTVAASRKPVHLQCEETGVAKMLAEKLLQANKLHSQGEVEDIFFDSHSVNAHAPQFRSTLPAGIEVKENRPVGSSIIFMNATDLDTGFNGKLVYAISGGNEDSCFIIDTETGMLKILSPLDRETTDKYTLNITVSDLGIPQKAAWRLLDVRVLDANDNPPEFLQESYFVEVSEDKEINSEIIQVEATDKDLGPNGHVTYSILTDTDKFSIDSVTGVVKTTYPLDREVQHVHYLKIEARDQAREEPQLLSTVLLKVSLEDVNDNPPKFMPPNYLVKVREDLPEGTIIMWLEASDPDLGPSSQVRYSLLDHGEGHFDVDKLSGAVRIVQHLDFEKKQVYNLTVRAKDKGKPVSLSSTCYVEVEVIDVNENLHPPVFSSFVEKAVVKEDVPVGFSIMTVSAHDEDTGRDGEVCYSIRDGSGVGVFRIDEETGKYVITLVFLKEISAPYILKTSVIFQKQVTVTDNGTPPKSTIARVIVKILDENDNKPQFLQKFYKIRLPERERPERERNAKREPLYRVIATDKDEGPNAEISYSIEDGNEHGKFFIEPKTGVVSSKKFSGAGEYDILSIKAVDNGRPQKSSTTRLHIEWISKPKPSVGPISFEEPSFSFTVMESDPVAHMIGVISVEPPGTPLWFDIIGECSSKFLLFCIGNIGNSFTIDPILGSIKTARELDRESRVDYDLMVKATDRGNPPMSEIASVRVVVTIADNASPKFTSKEYSVEISETVGIGSFVGMVTAHSQSSVVYEIKDGNIADAFDINPHSGSIITQKALDFETLPVYTLIIQGTNMAGLSSNTTVVVHLQDENDNLPVFAQAEYTGLISESASINSVVLTDKNVPLVIRATDADRESSALLVYHIVEPSLHKYFAIDSSTGAIHTVLSLDYEETSTFHFTVQVHDMGTPRLFAEYAANVTIRVIDINDCPPVFSKSLYEASLLLPTYRGVKVITVNATDADSSAFSQLMYSITEGNIGEKFFMDHRTGAITVQNTTQLRSRYELTVRASDGRFVSFASVKINVKESKESQLKFTQDFYSAVVKENSTEARTLAVITAIGNPINEPLFYQILNPDRRFKISRTSGVLSTTGIPFDREQQEAFDVVVEVTQEQKPSAVAHVVVRVIIEDQNDNAPVFVNLPYYAVVKVDAVVGHVIRYVTAVDRDSGRNGEVHYYLKEHHEHFQIGSAGEISLKKQFEPDTLNKEYLITVVAKDGGNPAFSAEVIVPITVMNKAMPVFEKPFYSAEVPENIQLHSPVVHVQANSPEGLKVFYSITDGDPFSQFTINFNTGVINVIAPLDFESHPAYKLSIRATDSLTGAHADVFADIIVEDINDNPPVFVHHSYATTLSEASVIGTSVIQVRATDSDSEPNRGISYHMFGNHSKSHDHFHIDSSTGLISLVRTLDYEQFQQHKIFVRAVDGGMPPLSSDVIITVDVTDLNDNPPLFDQQIYEARISEHAIHGHFVTCVKAYDADSSDVDKLDYSILSGNDHKNFVIDSETGIITLSNLRRHSLKPFYSLNVSVSDGVFRSSAQVHITVIGGNLHSPVFPQSEYEVELAENAPLHTLVIEVKATDGDSGIYGHITYHIVNDFAKDRFYTNERGQIFTLEKLDRETPAEKVISVRLMAKDAGGKVAFCTINVILTDDNDNAPQFRATRYEVDIGSSAPKGTSVIKVLASDADEGSNADVTYAIEADSESVKENLEINKLSGIITTKESLIGLENEFFTFFVRAVDSGSPSRESVVPVYVKILPPEIQLPKFSEPFYTYTVSEDMPIGTEIDLLRAEHSGTVLYSLIKGNTPESNRDEFFVIDRQSGRLKLEKSLDHEITKWYQFSILARCTHDDYEVVASVDVSIQVKDANDNSPVLESNPYEAFIVENLPGGSRVIQVRASDLDSGTNGQVMYSLDQSQSMEVIECFAINVETGWITTLKELDHEKRDSYQIQVVASDHGEKVQLSSTAVVDVTVTDVNDSPPRFTAEIYKGTVSEDDPPGGVIAILSTTDADSEEINRQVTYYITGGDPLGQFAIENIQNEWKVYVKKPLDREKRDNYLLTITATDGTFSSKAIVEVKVLDANDNSPVCEKTLYSDTVPEDASPGKLILQVSATDADIRSNAEITYTLLGPGAEKFRLNPDTGELKTSAPLDREEQAVYNLLVKATDGGGRSCQANLVLTLEDVNDNAPEFSADPYTITVFENTEPGTLLTRVQATDADSGLNRKISYSLINSADGQFSINELSGIIQLEKPLDREQQAVYSLTLKAVDQGLPRRLTATGTVVVSVLDINDNPPVFEYREYGATVSEDVLIGTEVLQVYAASRDIEANAEITYSIMSGNEHGKFSIDSRTGAIFVIENLDYESSREYYLTVEAADGGTPSLSDVATVSINVTDINDNSPVFSQDTYTAVISEDALLEQSVITVMADDADGPSNSHIRYSIIDGNQGSPFTIDPTRGEVKVTKLLDRETISGYTLTVQASDNGSPPRVNTTTVNIDVSDVNDNAPVFSKGNYSVIIQENKPVGFSVLQLVVSDKDSSHNGPPFFFTVVSGNDDGAFEVNQQGVLLTSAAIKRKVKDHYLLHVADNGKPPLSSLTYIDIRIIEESIYPPAILPLEIFITAFGEEYSGGVIGKIHATDQDVYDTLTYSLDPQMDQLFSVSSTGGKLIAHKKLDVGQYLLNVSVTDGKFTTVADITVHIRQITQEMLNHTIAVRFANLTPEEFVGDYWRNFQRALRNILGVRRSDIQIVSLQPSEPQPHLDVLLFVEKSGSAQGSTKQLLHKVNSSVTDIEDIIGVRILDVFQKLCAGLDCPWKFCDEKVTVDENVMSTHSTARLSFVTPRHHRAAVCLCKEGKCPLVHHGCEDSPCPEGSECVTDPGEDRYTCVCPGGKFGQCPGTSSVTFTGNSFVKYRLMENENKLEMKLTMRLRTYSAHAVVMYARGTDYSILEIHNGRLQYKFDCGSGPGIVSVQSIQVHDGLWHAVSLEVNGNYARLVLDQVHTASGTAPGTLKTLNLDNHVFFGGHIRQQGGRHGRSPQVGNGFRGCMDSIYLNGQELPLNNKPRSYAHIEEWVDVSPGCFLTATEDCSSSPCQNGGVCHPSPTGGYYCKCSALYIGTYCELSINPCSSNPCLYGGTCIADNGDFVCHCRGLYTGQRCQSDVDECAASPCRNGALCENTHGSYHCNCSRDYRGRHCEDATPNQYVSTPWNIGLAEGVGILVFIMGIFLLVMVFVLCRKMISRKKKHQAEPEDKHLGPTAAFLQRPYFDAKLNKNIYSDVPPQVPVRPISYTPSIPSDSRNNLDRNSFEGSAIPEHPEFSTFNPESVHGHRKAVAVCSVAPNLPPPPPSNSPSDSDSIQKPSWDFDYDSKSGPFARESLSEVQSLSSFQSESCDDNGYHWDTSDWMPSVPLPDIQEFPNYEVIDEQTPLYSADPDAIDTDYYPGGYDLESDFPPPPEDFPVPDELPPLPPEFSDQFESIHPPRDMPAAGSLGSSSRNRKRFHLNQYLPNFYPVDVSEPQKAGPGENSTCREPYAPYPPGYSRNFEAPSVENMPMSVYASTASCSDVSACCEVESEVMMSDYESGEDGHFDEVTVPPLDVQQHTQV</sequence>
<feature type="domain" description="Cadherin" evidence="21">
    <location>
        <begin position="2912"/>
        <end position="3016"/>
    </location>
</feature>
<dbReference type="FunFam" id="2.60.40.60:FF:000067">
    <property type="entry name" value="FAT atypical cadherin 1"/>
    <property type="match status" value="1"/>
</dbReference>
<dbReference type="SMART" id="SM00112">
    <property type="entry name" value="CA"/>
    <property type="match status" value="30"/>
</dbReference>
<feature type="domain" description="EGF-like" evidence="20">
    <location>
        <begin position="3469"/>
        <end position="3506"/>
    </location>
</feature>
<dbReference type="InterPro" id="IPR001791">
    <property type="entry name" value="Laminin_G"/>
</dbReference>
<evidence type="ECO:0000256" key="8">
    <source>
        <dbReference type="ARBA" id="ARBA00022837"/>
    </source>
</evidence>
<dbReference type="SMART" id="SM00181">
    <property type="entry name" value="EGF"/>
    <property type="match status" value="4"/>
</dbReference>
<feature type="disulfide bond" evidence="15">
    <location>
        <begin position="3719"/>
        <end position="3728"/>
    </location>
</feature>
<dbReference type="Gene3D" id="2.60.40.60">
    <property type="entry name" value="Cadherins"/>
    <property type="match status" value="31"/>
</dbReference>
<dbReference type="GO" id="GO:0005509">
    <property type="term" value="F:calcium ion binding"/>
    <property type="evidence" value="ECO:0007669"/>
    <property type="project" value="UniProtKB-UniRule"/>
</dbReference>
<feature type="domain" description="Cadherin" evidence="21">
    <location>
        <begin position="2705"/>
        <end position="2806"/>
    </location>
</feature>
<evidence type="ECO:0000259" key="19">
    <source>
        <dbReference type="PROSITE" id="PS50025"/>
    </source>
</evidence>
<evidence type="ECO:0000256" key="13">
    <source>
        <dbReference type="ARBA" id="ARBA00023180"/>
    </source>
</evidence>
<feature type="domain" description="Cadherin" evidence="21">
    <location>
        <begin position="3017"/>
        <end position="3121"/>
    </location>
</feature>
<dbReference type="FunFam" id="2.60.40.60:FF:000107">
    <property type="entry name" value="FAT atypical cadherin 1"/>
    <property type="match status" value="1"/>
</dbReference>
<feature type="domain" description="Cadherin" evidence="21">
    <location>
        <begin position="2600"/>
        <end position="2704"/>
    </location>
</feature>
<feature type="domain" description="Cadherin" evidence="21">
    <location>
        <begin position="553"/>
        <end position="647"/>
    </location>
</feature>
<organism evidence="22">
    <name type="scientific">Ursus maritimus</name>
    <name type="common">Polar bear</name>
    <name type="synonym">Thalarctos maritimus</name>
    <dbReference type="NCBI Taxonomy" id="29073"/>
    <lineage>
        <taxon>Eukaryota</taxon>
        <taxon>Metazoa</taxon>
        <taxon>Chordata</taxon>
        <taxon>Craniata</taxon>
        <taxon>Vertebrata</taxon>
        <taxon>Euteleostomi</taxon>
        <taxon>Mammalia</taxon>
        <taxon>Eutheria</taxon>
        <taxon>Laurasiatheria</taxon>
        <taxon>Carnivora</taxon>
        <taxon>Caniformia</taxon>
        <taxon>Ursidae</taxon>
        <taxon>Ursus</taxon>
    </lineage>
</organism>
<feature type="signal peptide" evidence="18">
    <location>
        <begin position="1"/>
        <end position="23"/>
    </location>
</feature>
<keyword evidence="5 17" id="KW-0812">Transmembrane</keyword>
<evidence type="ECO:0000259" key="20">
    <source>
        <dbReference type="PROSITE" id="PS50026"/>
    </source>
</evidence>
<keyword evidence="10 17" id="KW-1133">Transmembrane helix</keyword>
<dbReference type="GO" id="GO:0009653">
    <property type="term" value="P:anatomical structure morphogenesis"/>
    <property type="evidence" value="ECO:0007669"/>
    <property type="project" value="UniProtKB-ARBA"/>
</dbReference>
<feature type="disulfide bond" evidence="15">
    <location>
        <begin position="3478"/>
        <end position="3495"/>
    </location>
</feature>
<keyword evidence="3" id="KW-1003">Cell membrane</keyword>
<keyword evidence="7" id="KW-0677">Repeat</keyword>
<dbReference type="Pfam" id="PF00008">
    <property type="entry name" value="EGF"/>
    <property type="match status" value="1"/>
</dbReference>
<feature type="domain" description="Cadherin" evidence="21">
    <location>
        <begin position="3240"/>
        <end position="3326"/>
    </location>
</feature>
<feature type="domain" description="Cadherin" evidence="21">
    <location>
        <begin position="1661"/>
        <end position="1762"/>
    </location>
</feature>
<dbReference type="FunFam" id="2.60.40.60:FF:000053">
    <property type="entry name" value="FAT atypical cadherin 3"/>
    <property type="match status" value="1"/>
</dbReference>
<dbReference type="FunFam" id="2.60.40.60:FF:000052">
    <property type="entry name" value="FAT atypical cadherin 1"/>
    <property type="match status" value="1"/>
</dbReference>
<dbReference type="FunFam" id="2.60.40.60:FF:000079">
    <property type="entry name" value="FAT atypical cadherin 1"/>
    <property type="match status" value="1"/>
</dbReference>
<proteinExistence type="predicted"/>
<keyword evidence="11 17" id="KW-0472">Membrane</keyword>
<feature type="transmembrane region" description="Helical" evidence="17">
    <location>
        <begin position="3824"/>
        <end position="3844"/>
    </location>
</feature>
<dbReference type="FunFam" id="2.60.40.60:FF:000039">
    <property type="entry name" value="FAT atypical cadherin 3"/>
    <property type="match status" value="1"/>
</dbReference>
<evidence type="ECO:0000256" key="15">
    <source>
        <dbReference type="PROSITE-ProRule" id="PRU00076"/>
    </source>
</evidence>
<feature type="domain" description="Cadherin" evidence="21">
    <location>
        <begin position="1237"/>
        <end position="1348"/>
    </location>
</feature>
<comment type="caution">
    <text evidence="15">Lacks conserved residue(s) required for the propagation of feature annotation.</text>
</comment>
<dbReference type="FunFam" id="2.60.40.60:FF:000161">
    <property type="entry name" value="FAT atypical cadherin 1"/>
    <property type="match status" value="1"/>
</dbReference>
<feature type="domain" description="EGF-like" evidence="20">
    <location>
        <begin position="3769"/>
        <end position="3805"/>
    </location>
</feature>
<dbReference type="FunFam" id="2.60.40.60:FF:000065">
    <property type="entry name" value="FAT atypical cadherin 1"/>
    <property type="match status" value="1"/>
</dbReference>
<dbReference type="InterPro" id="IPR049883">
    <property type="entry name" value="NOTCH1_EGF-like"/>
</dbReference>
<dbReference type="CDD" id="cd00054">
    <property type="entry name" value="EGF_CA"/>
    <property type="match status" value="3"/>
</dbReference>
<feature type="domain" description="EGF-like" evidence="20">
    <location>
        <begin position="3731"/>
        <end position="3767"/>
    </location>
</feature>
<comment type="subcellular location">
    <subcellularLocation>
        <location evidence="1">Cell membrane</location>
        <topology evidence="1">Single-pass membrane protein</topology>
    </subcellularLocation>
    <subcellularLocation>
        <location evidence="2">Membrane</location>
        <topology evidence="2">Single-pass type I membrane protein</topology>
    </subcellularLocation>
</comment>
<dbReference type="FunFam" id="2.60.40.60:FF:000061">
    <property type="entry name" value="FAT atypical cadherin 3"/>
    <property type="match status" value="2"/>
</dbReference>
<dbReference type="FunFam" id="2.60.40.60:FF:000032">
    <property type="entry name" value="FAT atypical cadherin 1"/>
    <property type="match status" value="1"/>
</dbReference>
<evidence type="ECO:0000256" key="11">
    <source>
        <dbReference type="ARBA" id="ARBA00023136"/>
    </source>
</evidence>
<dbReference type="GO" id="GO:0007156">
    <property type="term" value="P:homophilic cell adhesion via plasma membrane adhesion molecules"/>
    <property type="evidence" value="ECO:0007669"/>
    <property type="project" value="InterPro"/>
</dbReference>
<gene>
    <name evidence="22" type="primary">FAT1</name>
</gene>
<evidence type="ECO:0000259" key="21">
    <source>
        <dbReference type="PROSITE" id="PS50268"/>
    </source>
</evidence>
<feature type="domain" description="Cadherin" evidence="21">
    <location>
        <begin position="1965"/>
        <end position="2071"/>
    </location>
</feature>
<dbReference type="FunFam" id="2.60.120.200:FF:000024">
    <property type="entry name" value="FAT atypical cadherin 1"/>
    <property type="match status" value="1"/>
</dbReference>
<accession>A0A452U735</accession>
<dbReference type="CDD" id="cd00110">
    <property type="entry name" value="LamG"/>
    <property type="match status" value="1"/>
</dbReference>
<dbReference type="PROSITE" id="PS01187">
    <property type="entry name" value="EGF_CA"/>
    <property type="match status" value="1"/>
</dbReference>
<feature type="region of interest" description="Disordered" evidence="16">
    <location>
        <begin position="3945"/>
        <end position="3976"/>
    </location>
</feature>
<feature type="disulfide bond" evidence="15">
    <location>
        <begin position="3757"/>
        <end position="3766"/>
    </location>
</feature>
<dbReference type="FunFam" id="2.60.40.60:FF:000021">
    <property type="entry name" value="FAT atypical cadherin 1"/>
    <property type="match status" value="2"/>
</dbReference>
<dbReference type="FunFam" id="2.60.40.60:FF:000084">
    <property type="entry name" value="FAT atypical cadherin 3"/>
    <property type="match status" value="1"/>
</dbReference>
<feature type="domain" description="Cadherin" evidence="21">
    <location>
        <begin position="694"/>
        <end position="798"/>
    </location>
</feature>
<feature type="domain" description="Cadherin" evidence="21">
    <location>
        <begin position="2491"/>
        <end position="2599"/>
    </location>
</feature>
<evidence type="ECO:0000256" key="16">
    <source>
        <dbReference type="SAM" id="MobiDB-lite"/>
    </source>
</evidence>
<dbReference type="InterPro" id="IPR015919">
    <property type="entry name" value="Cadherin-like_sf"/>
</dbReference>
<feature type="domain" description="Cadherin" evidence="21">
    <location>
        <begin position="2807"/>
        <end position="2911"/>
    </location>
</feature>
<dbReference type="Pfam" id="PF00028">
    <property type="entry name" value="Cadherin"/>
    <property type="match status" value="25"/>
</dbReference>
<dbReference type="InterPro" id="IPR013320">
    <property type="entry name" value="ConA-like_dom_sf"/>
</dbReference>
<evidence type="ECO:0000256" key="18">
    <source>
        <dbReference type="SAM" id="SignalP"/>
    </source>
</evidence>
<feature type="disulfide bond" evidence="15">
    <location>
        <begin position="3795"/>
        <end position="3804"/>
    </location>
</feature>
<dbReference type="Pfam" id="PF02210">
    <property type="entry name" value="Laminin_G_2"/>
    <property type="match status" value="1"/>
</dbReference>
<feature type="domain" description="Cadherin" evidence="21">
    <location>
        <begin position="1763"/>
        <end position="1863"/>
    </location>
</feature>
<feature type="domain" description="Cadherin" evidence="21">
    <location>
        <begin position="2174"/>
        <end position="2277"/>
    </location>
</feature>
<dbReference type="Gene3D" id="2.10.25.10">
    <property type="entry name" value="Laminin"/>
    <property type="match status" value="3"/>
</dbReference>
<dbReference type="FunFam" id="2.60.40.60:FF:000024">
    <property type="entry name" value="FAT atypical cadherin 3"/>
    <property type="match status" value="1"/>
</dbReference>
<dbReference type="SMART" id="SM00179">
    <property type="entry name" value="EGF_CA"/>
    <property type="match status" value="3"/>
</dbReference>
<dbReference type="SUPFAM" id="SSF49899">
    <property type="entry name" value="Concanavalin A-like lectins/glucanases"/>
    <property type="match status" value="1"/>
</dbReference>
<dbReference type="Ensembl" id="ENSUMAT00000019592.1">
    <property type="protein sequence ID" value="ENSUMAP00000016561.1"/>
    <property type="gene ID" value="ENSUMAG00000010899.1"/>
</dbReference>
<dbReference type="CDD" id="cd11304">
    <property type="entry name" value="Cadherin_repeat"/>
    <property type="match status" value="30"/>
</dbReference>
<dbReference type="PROSITE" id="PS50025">
    <property type="entry name" value="LAM_G_DOMAIN"/>
    <property type="match status" value="1"/>
</dbReference>
<evidence type="ECO:0000256" key="14">
    <source>
        <dbReference type="PROSITE-ProRule" id="PRU00043"/>
    </source>
</evidence>
<dbReference type="PRINTS" id="PR00205">
    <property type="entry name" value="CADHERIN"/>
</dbReference>
<dbReference type="PROSITE" id="PS00022">
    <property type="entry name" value="EGF_1"/>
    <property type="match status" value="3"/>
</dbReference>
<feature type="domain" description="Cadherin" evidence="21">
    <location>
        <begin position="344"/>
        <end position="439"/>
    </location>
</feature>
<dbReference type="FunFam" id="2.10.25.10:FF:000179">
    <property type="entry name" value="FAT atypical cadherin 1"/>
    <property type="match status" value="1"/>
</dbReference>
<dbReference type="InterPro" id="IPR020894">
    <property type="entry name" value="Cadherin_CS"/>
</dbReference>
<feature type="domain" description="Cadherin" evidence="21">
    <location>
        <begin position="1447"/>
        <end position="1560"/>
    </location>
</feature>
<protein>
    <submittedName>
        <fullName evidence="22">FAT atypical cadherin 1</fullName>
    </submittedName>
</protein>
<feature type="domain" description="Cadherin" evidence="21">
    <location>
        <begin position="1864"/>
        <end position="1964"/>
    </location>
</feature>
<feature type="domain" description="Cadherin" evidence="21">
    <location>
        <begin position="1349"/>
        <end position="1446"/>
    </location>
</feature>
<dbReference type="InterPro" id="IPR002126">
    <property type="entry name" value="Cadherin-like_dom"/>
</dbReference>
<dbReference type="PROSITE" id="PS00010">
    <property type="entry name" value="ASX_HYDROXYL"/>
    <property type="match status" value="1"/>
</dbReference>
<dbReference type="Gene3D" id="2.60.120.200">
    <property type="match status" value="1"/>
</dbReference>
<feature type="chain" id="PRO_5019515338" evidence="18">
    <location>
        <begin position="24"/>
        <end position="4212"/>
    </location>
</feature>
<feature type="domain" description="Laminin G" evidence="19">
    <location>
        <begin position="3508"/>
        <end position="3688"/>
    </location>
</feature>
<dbReference type="FunFam" id="2.60.40.60:FF:000075">
    <property type="entry name" value="FAT atypical cadherin 1"/>
    <property type="match status" value="1"/>
</dbReference>
<evidence type="ECO:0000256" key="9">
    <source>
        <dbReference type="ARBA" id="ARBA00022889"/>
    </source>
</evidence>
<dbReference type="FunFam" id="2.60.40.60:FF:000089">
    <property type="entry name" value="FAT atypical cadherin 1"/>
    <property type="match status" value="1"/>
</dbReference>
<dbReference type="SUPFAM" id="SSF57196">
    <property type="entry name" value="EGF/Laminin"/>
    <property type="match status" value="3"/>
</dbReference>
<dbReference type="InterPro" id="IPR018097">
    <property type="entry name" value="EGF_Ca-bd_CS"/>
</dbReference>
<dbReference type="FunFam" id="2.60.40.60:FF:000059">
    <property type="entry name" value="FAT atypical cadherin 3"/>
    <property type="match status" value="1"/>
</dbReference>
<keyword evidence="6 18" id="KW-0732">Signal</keyword>
<keyword evidence="13" id="KW-0325">Glycoprotein</keyword>
<dbReference type="FunFam" id="2.60.40.60:FF:000066">
    <property type="entry name" value="FAT atypical cadherin 1"/>
    <property type="match status" value="1"/>
</dbReference>
<feature type="domain" description="Cadherin" evidence="21">
    <location>
        <begin position="2072"/>
        <end position="2173"/>
    </location>
</feature>
<feature type="domain" description="Cadherin" evidence="21">
    <location>
        <begin position="904"/>
        <end position="1010"/>
    </location>
</feature>
<evidence type="ECO:0000256" key="4">
    <source>
        <dbReference type="ARBA" id="ARBA00022536"/>
    </source>
</evidence>
<dbReference type="FunFam" id="2.60.40.60:FF:000051">
    <property type="entry name" value="FAT atypical cadherin 1"/>
    <property type="match status" value="1"/>
</dbReference>
<evidence type="ECO:0000256" key="1">
    <source>
        <dbReference type="ARBA" id="ARBA00004162"/>
    </source>
</evidence>
<evidence type="ECO:0000256" key="2">
    <source>
        <dbReference type="ARBA" id="ARBA00004479"/>
    </source>
</evidence>
<feature type="domain" description="EGF-like" evidence="20">
    <location>
        <begin position="3692"/>
        <end position="3729"/>
    </location>
</feature>
<evidence type="ECO:0000313" key="22">
    <source>
        <dbReference type="Ensembl" id="ENSUMAP00000016561"/>
    </source>
</evidence>
<dbReference type="FunFam" id="2.60.40.60:FF:000035">
    <property type="entry name" value="Protocadherin Fat 3"/>
    <property type="match status" value="1"/>
</dbReference>
<evidence type="ECO:0000256" key="7">
    <source>
        <dbReference type="ARBA" id="ARBA00022737"/>
    </source>
</evidence>
<dbReference type="InterPro" id="IPR001881">
    <property type="entry name" value="EGF-like_Ca-bd_dom"/>
</dbReference>
<dbReference type="FunFam" id="2.60.40.60:FF:000015">
    <property type="entry name" value="FAT atypical cadherin 1"/>
    <property type="match status" value="2"/>
</dbReference>
<keyword evidence="8 14" id="KW-0106">Calcium</keyword>
<dbReference type="FunFam" id="2.60.40.60:FF:000033">
    <property type="entry name" value="FAT atypical cadherin 1"/>
    <property type="match status" value="1"/>
</dbReference>
<evidence type="ECO:0000256" key="5">
    <source>
        <dbReference type="ARBA" id="ARBA00022692"/>
    </source>
</evidence>
<feature type="domain" description="Cadherin" evidence="21">
    <location>
        <begin position="2385"/>
        <end position="2490"/>
    </location>
</feature>
<dbReference type="SMART" id="SM00282">
    <property type="entry name" value="LamG"/>
    <property type="match status" value="1"/>
</dbReference>
<dbReference type="FunFam" id="2.60.40.60:FF:000058">
    <property type="entry name" value="FAT atypical cadherin 3"/>
    <property type="match status" value="1"/>
</dbReference>
<keyword evidence="12 15" id="KW-1015">Disulfide bond</keyword>
<feature type="domain" description="Cadherin" evidence="21">
    <location>
        <begin position="1561"/>
        <end position="1660"/>
    </location>
</feature>
<dbReference type="PANTHER" id="PTHR24026">
    <property type="entry name" value="FAT ATYPICAL CADHERIN-RELATED"/>
    <property type="match status" value="1"/>
</dbReference>
<feature type="domain" description="Cadherin" evidence="21">
    <location>
        <begin position="799"/>
        <end position="903"/>
    </location>
</feature>
<evidence type="ECO:0000256" key="3">
    <source>
        <dbReference type="ARBA" id="ARBA00022475"/>
    </source>
</evidence>
<evidence type="ECO:0000256" key="12">
    <source>
        <dbReference type="ARBA" id="ARBA00023157"/>
    </source>
</evidence>
<feature type="domain" description="Cadherin" evidence="21">
    <location>
        <begin position="1124"/>
        <end position="1241"/>
    </location>
</feature>
<dbReference type="SUPFAM" id="SSF49313">
    <property type="entry name" value="Cadherin-like"/>
    <property type="match status" value="31"/>
</dbReference>
<dbReference type="PROSITE" id="PS50268">
    <property type="entry name" value="CADHERIN_2"/>
    <property type="match status" value="29"/>
</dbReference>
<dbReference type="FunFam" id="2.60.40.60:FF:000013">
    <property type="entry name" value="Cadherin EGF LAG seven-pass G-type receptor"/>
    <property type="match status" value="2"/>
</dbReference>
<feature type="domain" description="Cadherin" evidence="21">
    <location>
        <begin position="126"/>
        <end position="233"/>
    </location>
</feature>
<evidence type="ECO:0000256" key="17">
    <source>
        <dbReference type="SAM" id="Phobius"/>
    </source>
</evidence>
<keyword evidence="9" id="KW-0130">Cell adhesion</keyword>
<dbReference type="InterPro" id="IPR000742">
    <property type="entry name" value="EGF"/>
</dbReference>
<name>A0A452U735_URSMA</name>
<feature type="domain" description="Cadherin" evidence="21">
    <location>
        <begin position="440"/>
        <end position="545"/>
    </location>
</feature>
<dbReference type="FunFam" id="2.10.25.10:FF:000154">
    <property type="entry name" value="FAT atypical cadherin 1"/>
    <property type="match status" value="1"/>
</dbReference>
<feature type="domain" description="Cadherin" evidence="21">
    <location>
        <begin position="1011"/>
        <end position="1123"/>
    </location>
</feature>
<reference evidence="22" key="1">
    <citation type="submission" date="2019-03" db="UniProtKB">
        <authorList>
            <consortium name="Ensembl"/>
        </authorList>
    </citation>
    <scope>IDENTIFICATION</scope>
</reference>
<dbReference type="PROSITE" id="PS00232">
    <property type="entry name" value="CADHERIN_1"/>
    <property type="match status" value="10"/>
</dbReference>
<evidence type="ECO:0000256" key="6">
    <source>
        <dbReference type="ARBA" id="ARBA00022729"/>
    </source>
</evidence>
<keyword evidence="4 15" id="KW-0245">EGF-like domain</keyword>
<dbReference type="Pfam" id="PF07645">
    <property type="entry name" value="EGF_CA"/>
    <property type="match status" value="1"/>
</dbReference>
<dbReference type="GeneTree" id="ENSGT00940000157733"/>